<feature type="compositionally biased region" description="Basic and acidic residues" evidence="1">
    <location>
        <begin position="68"/>
        <end position="80"/>
    </location>
</feature>
<organism evidence="2 3">
    <name type="scientific">Zygosaccharomyces rouxii</name>
    <dbReference type="NCBI Taxonomy" id="4956"/>
    <lineage>
        <taxon>Eukaryota</taxon>
        <taxon>Fungi</taxon>
        <taxon>Dikarya</taxon>
        <taxon>Ascomycota</taxon>
        <taxon>Saccharomycotina</taxon>
        <taxon>Saccharomycetes</taxon>
        <taxon>Saccharomycetales</taxon>
        <taxon>Saccharomycetaceae</taxon>
        <taxon>Zygosaccharomyces</taxon>
    </lineage>
</organism>
<feature type="compositionally biased region" description="Polar residues" evidence="1">
    <location>
        <begin position="45"/>
        <end position="57"/>
    </location>
</feature>
<evidence type="ECO:0000313" key="3">
    <source>
        <dbReference type="Proteomes" id="UP000187013"/>
    </source>
</evidence>
<gene>
    <name evidence="2" type="ORF">ZYGR_0AV00400</name>
</gene>
<accession>A0A1Q3AI53</accession>
<dbReference type="EMBL" id="BDGX01000048">
    <property type="protein sequence ID" value="GAV55409.1"/>
    <property type="molecule type" value="Genomic_DNA"/>
</dbReference>
<dbReference type="Proteomes" id="UP000187013">
    <property type="component" value="Unassembled WGS sequence"/>
</dbReference>
<comment type="caution">
    <text evidence="2">The sequence shown here is derived from an EMBL/GenBank/DDBJ whole genome shotgun (WGS) entry which is preliminary data.</text>
</comment>
<reference evidence="2 3" key="1">
    <citation type="submission" date="2016-08" db="EMBL/GenBank/DDBJ databases">
        <title>Draft genome sequence of allopolyploid Zygosaccharomyces rouxii.</title>
        <authorList>
            <person name="Watanabe J."/>
            <person name="Uehara K."/>
            <person name="Mogi Y."/>
            <person name="Tsukioka Y."/>
        </authorList>
    </citation>
    <scope>NUCLEOTIDE SEQUENCE [LARGE SCALE GENOMIC DNA]</scope>
    <source>
        <strain evidence="2 3">NBRC 110957</strain>
    </source>
</reference>
<evidence type="ECO:0000256" key="1">
    <source>
        <dbReference type="SAM" id="MobiDB-lite"/>
    </source>
</evidence>
<name>A0A1Q3AI53_ZYGRO</name>
<feature type="region of interest" description="Disordered" evidence="1">
    <location>
        <begin position="36"/>
        <end position="80"/>
    </location>
</feature>
<evidence type="ECO:0000313" key="2">
    <source>
        <dbReference type="EMBL" id="GAV55409.1"/>
    </source>
</evidence>
<protein>
    <submittedName>
        <fullName evidence="2">Uncharacterized protein</fullName>
    </submittedName>
</protein>
<dbReference type="AlphaFoldDB" id="A0A1Q3AI53"/>
<sequence length="98" mass="11397">MVSNTTNTNPIGEHPDMAMSEDFLNMEDAPAAKEMEFKWERPFSAGQQRGEQSPDEGSSQRRVRARRGAPDFNRRPSFEYEDYKKNAYNHLSIFDNQH</sequence>
<proteinExistence type="predicted"/>